<keyword evidence="4" id="KW-0804">Transcription</keyword>
<keyword evidence="2" id="KW-0805">Transcription regulation</keyword>
<dbReference type="SUPFAM" id="SSF88946">
    <property type="entry name" value="Sigma2 domain of RNA polymerase sigma factors"/>
    <property type="match status" value="1"/>
</dbReference>
<dbReference type="Gene3D" id="1.10.10.10">
    <property type="entry name" value="Winged helix-like DNA-binding domain superfamily/Winged helix DNA-binding domain"/>
    <property type="match status" value="1"/>
</dbReference>
<dbReference type="InterPro" id="IPR013324">
    <property type="entry name" value="RNA_pol_sigma_r3/r4-like"/>
</dbReference>
<organism evidence="7 8">
    <name type="scientific">Sphingobacterium tabacisoli</name>
    <dbReference type="NCBI Taxonomy" id="2044855"/>
    <lineage>
        <taxon>Bacteria</taxon>
        <taxon>Pseudomonadati</taxon>
        <taxon>Bacteroidota</taxon>
        <taxon>Sphingobacteriia</taxon>
        <taxon>Sphingobacteriales</taxon>
        <taxon>Sphingobacteriaceae</taxon>
        <taxon>Sphingobacterium</taxon>
    </lineage>
</organism>
<reference evidence="8" key="1">
    <citation type="journal article" date="2019" name="Int. J. Syst. Evol. Microbiol.">
        <title>The Global Catalogue of Microorganisms (GCM) 10K type strain sequencing project: providing services to taxonomists for standard genome sequencing and annotation.</title>
        <authorList>
            <consortium name="The Broad Institute Genomics Platform"/>
            <consortium name="The Broad Institute Genome Sequencing Center for Infectious Disease"/>
            <person name="Wu L."/>
            <person name="Ma J."/>
        </authorList>
    </citation>
    <scope>NUCLEOTIDE SEQUENCE [LARGE SCALE GENOMIC DNA]</scope>
    <source>
        <strain evidence="8">KCTC 52298</strain>
    </source>
</reference>
<comment type="caution">
    <text evidence="7">The sequence shown here is derived from an EMBL/GenBank/DDBJ whole genome shotgun (WGS) entry which is preliminary data.</text>
</comment>
<evidence type="ECO:0000256" key="1">
    <source>
        <dbReference type="ARBA" id="ARBA00010641"/>
    </source>
</evidence>
<evidence type="ECO:0000256" key="3">
    <source>
        <dbReference type="ARBA" id="ARBA00023082"/>
    </source>
</evidence>
<sequence length="168" mass="20199">MNQLNEKLFLNHIDEHKGILHKVARMYMHNKEDREDLQQEIIVQLWKSYSKFKGDSAFSTWMYRVSINTAITYFKKDKRRSDRYAYDATYEPEHEPYNTDKEKQLELFYLAAQQLNKIEKALIFYFMEGLSHRDTGTLLGITEGNVRVKLNRTKEKLQNIIKKLDHEF</sequence>
<proteinExistence type="inferred from homology"/>
<comment type="similarity">
    <text evidence="1">Belongs to the sigma-70 factor family. ECF subfamily.</text>
</comment>
<evidence type="ECO:0000256" key="2">
    <source>
        <dbReference type="ARBA" id="ARBA00023015"/>
    </source>
</evidence>
<gene>
    <name evidence="7" type="ORF">ACFSQW_04580</name>
</gene>
<dbReference type="Proteomes" id="UP001597440">
    <property type="component" value="Unassembled WGS sequence"/>
</dbReference>
<keyword evidence="8" id="KW-1185">Reference proteome</keyword>
<evidence type="ECO:0000259" key="5">
    <source>
        <dbReference type="Pfam" id="PF04542"/>
    </source>
</evidence>
<dbReference type="PANTHER" id="PTHR43133">
    <property type="entry name" value="RNA POLYMERASE ECF-TYPE SIGMA FACTO"/>
    <property type="match status" value="1"/>
</dbReference>
<dbReference type="RefSeq" id="WP_210355799.1">
    <property type="nucleotide sequence ID" value="NZ_JAEQMU010000005.1"/>
</dbReference>
<evidence type="ECO:0000259" key="6">
    <source>
        <dbReference type="Pfam" id="PF08281"/>
    </source>
</evidence>
<dbReference type="EMBL" id="JBHULD010000006">
    <property type="protein sequence ID" value="MFD2553651.1"/>
    <property type="molecule type" value="Genomic_DNA"/>
</dbReference>
<feature type="domain" description="RNA polymerase sigma factor 70 region 4 type 2" evidence="6">
    <location>
        <begin position="110"/>
        <end position="157"/>
    </location>
</feature>
<dbReference type="Pfam" id="PF04542">
    <property type="entry name" value="Sigma70_r2"/>
    <property type="match status" value="1"/>
</dbReference>
<accession>A0ABW5KYD6</accession>
<dbReference type="InterPro" id="IPR036388">
    <property type="entry name" value="WH-like_DNA-bd_sf"/>
</dbReference>
<dbReference type="InterPro" id="IPR039425">
    <property type="entry name" value="RNA_pol_sigma-70-like"/>
</dbReference>
<dbReference type="Gene3D" id="1.10.1740.10">
    <property type="match status" value="1"/>
</dbReference>
<protein>
    <submittedName>
        <fullName evidence="7">RNA polymerase sigma factor</fullName>
    </submittedName>
</protein>
<dbReference type="InterPro" id="IPR013249">
    <property type="entry name" value="RNA_pol_sigma70_r4_t2"/>
</dbReference>
<keyword evidence="3" id="KW-0731">Sigma factor</keyword>
<feature type="domain" description="RNA polymerase sigma-70 region 2" evidence="5">
    <location>
        <begin position="13"/>
        <end position="80"/>
    </location>
</feature>
<dbReference type="InterPro" id="IPR013325">
    <property type="entry name" value="RNA_pol_sigma_r2"/>
</dbReference>
<dbReference type="PANTHER" id="PTHR43133:SF45">
    <property type="entry name" value="RNA POLYMERASE ECF-TYPE SIGMA FACTOR"/>
    <property type="match status" value="1"/>
</dbReference>
<dbReference type="InterPro" id="IPR007627">
    <property type="entry name" value="RNA_pol_sigma70_r2"/>
</dbReference>
<name>A0ABW5KYD6_9SPHI</name>
<evidence type="ECO:0000313" key="7">
    <source>
        <dbReference type="EMBL" id="MFD2553651.1"/>
    </source>
</evidence>
<dbReference type="SUPFAM" id="SSF88659">
    <property type="entry name" value="Sigma3 and sigma4 domains of RNA polymerase sigma factors"/>
    <property type="match status" value="1"/>
</dbReference>
<dbReference type="NCBIfam" id="TIGR02937">
    <property type="entry name" value="sigma70-ECF"/>
    <property type="match status" value="1"/>
</dbReference>
<dbReference type="InterPro" id="IPR014284">
    <property type="entry name" value="RNA_pol_sigma-70_dom"/>
</dbReference>
<evidence type="ECO:0000313" key="8">
    <source>
        <dbReference type="Proteomes" id="UP001597440"/>
    </source>
</evidence>
<evidence type="ECO:0000256" key="4">
    <source>
        <dbReference type="ARBA" id="ARBA00023163"/>
    </source>
</evidence>
<dbReference type="Pfam" id="PF08281">
    <property type="entry name" value="Sigma70_r4_2"/>
    <property type="match status" value="1"/>
</dbReference>